<proteinExistence type="inferred from homology"/>
<dbReference type="NCBIfam" id="TIGR03800">
    <property type="entry name" value="PLP_synth_Pdx2"/>
    <property type="match status" value="1"/>
</dbReference>
<keyword evidence="4" id="KW-0315">Glutamine amidotransferase</keyword>
<name>A0A7S2S6N6_9STRA</name>
<comment type="catalytic activity">
    <reaction evidence="6">
        <text>L-glutamine + H2O = L-glutamate + NH4(+)</text>
        <dbReference type="Rhea" id="RHEA:15889"/>
        <dbReference type="ChEBI" id="CHEBI:15377"/>
        <dbReference type="ChEBI" id="CHEBI:28938"/>
        <dbReference type="ChEBI" id="CHEBI:29985"/>
        <dbReference type="ChEBI" id="CHEBI:58359"/>
        <dbReference type="EC" id="3.5.1.2"/>
    </reaction>
</comment>
<dbReference type="GO" id="GO:0042823">
    <property type="term" value="P:pyridoxal phosphate biosynthetic process"/>
    <property type="evidence" value="ECO:0007669"/>
    <property type="project" value="InterPro"/>
</dbReference>
<gene>
    <name evidence="7" type="ORF">EANT1437_LOCUS12518</name>
</gene>
<evidence type="ECO:0000256" key="2">
    <source>
        <dbReference type="ARBA" id="ARBA00012918"/>
    </source>
</evidence>
<dbReference type="InterPro" id="IPR029062">
    <property type="entry name" value="Class_I_gatase-like"/>
</dbReference>
<dbReference type="PROSITE" id="PS01236">
    <property type="entry name" value="PDXT_SNO_1"/>
    <property type="match status" value="1"/>
</dbReference>
<keyword evidence="5" id="KW-0456">Lyase</keyword>
<dbReference type="Gene3D" id="3.40.50.880">
    <property type="match status" value="1"/>
</dbReference>
<evidence type="ECO:0000256" key="4">
    <source>
        <dbReference type="ARBA" id="ARBA00022962"/>
    </source>
</evidence>
<sequence length="316" mass="34201">MSSDNKNNSKDSGNGHITVGVLALQGAFEEHQRCLEAVGYQTRQVKTPRELDGIDGIVLPGGESTAMGLIGTQDGMWTALQTFVHSGKPVWGTCAGMILLAERCVGTSAVIENGQSLIGGMDVLVCRNYFGSQISSFEMSTPAPPTDDNNDDDDVSSQVPYPGVFIRAPAILSVGEDVDVLGKVVATPSRHAAVVLKELERKIAAGDHNIMRMEVVDGLNRHDGAQLDYVTVKKEQQQPCPAPDGMREEKKESCCVIAEQPRPRIELPGASDGTNAREVICAARKNNMLITSFHPELTGDYRWHSYFGKMVSSNKQ</sequence>
<dbReference type="AlphaFoldDB" id="A0A7S2S6N6"/>
<evidence type="ECO:0000313" key="7">
    <source>
        <dbReference type="EMBL" id="CAD9691177.1"/>
    </source>
</evidence>
<dbReference type="InterPro" id="IPR021196">
    <property type="entry name" value="PdxT/SNO_CS"/>
</dbReference>
<evidence type="ECO:0000256" key="3">
    <source>
        <dbReference type="ARBA" id="ARBA00022801"/>
    </source>
</evidence>
<dbReference type="PROSITE" id="PS51130">
    <property type="entry name" value="PDXT_SNO_2"/>
    <property type="match status" value="1"/>
</dbReference>
<dbReference type="GO" id="GO:0016829">
    <property type="term" value="F:lyase activity"/>
    <property type="evidence" value="ECO:0007669"/>
    <property type="project" value="UniProtKB-KW"/>
</dbReference>
<dbReference type="EMBL" id="HBHI01024431">
    <property type="protein sequence ID" value="CAD9691177.1"/>
    <property type="molecule type" value="Transcribed_RNA"/>
</dbReference>
<dbReference type="PANTHER" id="PTHR31559">
    <property type="entry name" value="PYRIDOXAL 5'-PHOSPHATE SYNTHASE SUBUNIT SNO"/>
    <property type="match status" value="1"/>
</dbReference>
<dbReference type="InterPro" id="IPR002161">
    <property type="entry name" value="PdxT/SNO"/>
</dbReference>
<reference evidence="7" key="1">
    <citation type="submission" date="2021-01" db="EMBL/GenBank/DDBJ databases">
        <authorList>
            <person name="Corre E."/>
            <person name="Pelletier E."/>
            <person name="Niang G."/>
            <person name="Scheremetjew M."/>
            <person name="Finn R."/>
            <person name="Kale V."/>
            <person name="Holt S."/>
            <person name="Cochrane G."/>
            <person name="Meng A."/>
            <person name="Brown T."/>
            <person name="Cohen L."/>
        </authorList>
    </citation>
    <scope>NUCLEOTIDE SEQUENCE</scope>
    <source>
        <strain evidence="7">CCMP1452</strain>
    </source>
</reference>
<protein>
    <recommendedName>
        <fullName evidence="2">glutaminase</fullName>
        <ecNumber evidence="2">3.5.1.2</ecNumber>
    </recommendedName>
</protein>
<evidence type="ECO:0000256" key="5">
    <source>
        <dbReference type="ARBA" id="ARBA00023239"/>
    </source>
</evidence>
<dbReference type="GO" id="GO:0008614">
    <property type="term" value="P:pyridoxine metabolic process"/>
    <property type="evidence" value="ECO:0007669"/>
    <property type="project" value="TreeGrafter"/>
</dbReference>
<dbReference type="SUPFAM" id="SSF52317">
    <property type="entry name" value="Class I glutamine amidotransferase-like"/>
    <property type="match status" value="2"/>
</dbReference>
<evidence type="ECO:0000256" key="6">
    <source>
        <dbReference type="ARBA" id="ARBA00049534"/>
    </source>
</evidence>
<dbReference type="GO" id="GO:0004359">
    <property type="term" value="F:glutaminase activity"/>
    <property type="evidence" value="ECO:0007669"/>
    <property type="project" value="UniProtKB-EC"/>
</dbReference>
<organism evidence="7">
    <name type="scientific">Eucampia antarctica</name>
    <dbReference type="NCBI Taxonomy" id="49252"/>
    <lineage>
        <taxon>Eukaryota</taxon>
        <taxon>Sar</taxon>
        <taxon>Stramenopiles</taxon>
        <taxon>Ochrophyta</taxon>
        <taxon>Bacillariophyta</taxon>
        <taxon>Mediophyceae</taxon>
        <taxon>Biddulphiophycidae</taxon>
        <taxon>Hemiaulales</taxon>
        <taxon>Hemiaulaceae</taxon>
        <taxon>Eucampia</taxon>
    </lineage>
</organism>
<dbReference type="EC" id="3.5.1.2" evidence="2"/>
<comment type="similarity">
    <text evidence="1">Belongs to the glutaminase PdxT/SNO family.</text>
</comment>
<dbReference type="PANTHER" id="PTHR31559:SF0">
    <property type="entry name" value="PYRIDOXAL 5'-PHOSPHATE SYNTHASE SUBUNIT SNO1-RELATED"/>
    <property type="match status" value="1"/>
</dbReference>
<dbReference type="Pfam" id="PF01174">
    <property type="entry name" value="SNO"/>
    <property type="match status" value="1"/>
</dbReference>
<dbReference type="GO" id="GO:0005829">
    <property type="term" value="C:cytosol"/>
    <property type="evidence" value="ECO:0007669"/>
    <property type="project" value="TreeGrafter"/>
</dbReference>
<keyword evidence="3" id="KW-0378">Hydrolase</keyword>
<accession>A0A7S2S6N6</accession>
<dbReference type="GO" id="GO:1903600">
    <property type="term" value="C:glutaminase complex"/>
    <property type="evidence" value="ECO:0007669"/>
    <property type="project" value="TreeGrafter"/>
</dbReference>
<evidence type="ECO:0000256" key="1">
    <source>
        <dbReference type="ARBA" id="ARBA00008345"/>
    </source>
</evidence>